<dbReference type="InterPro" id="IPR044726">
    <property type="entry name" value="ABCC_6TM_D2"/>
</dbReference>
<dbReference type="PROSITE" id="PS00211">
    <property type="entry name" value="ABC_TRANSPORTER_1"/>
    <property type="match status" value="2"/>
</dbReference>
<evidence type="ECO:0000256" key="8">
    <source>
        <dbReference type="SAM" id="MobiDB-lite"/>
    </source>
</evidence>
<dbReference type="InterPro" id="IPR027417">
    <property type="entry name" value="P-loop_NTPase"/>
</dbReference>
<feature type="transmembrane region" description="Helical" evidence="9">
    <location>
        <begin position="67"/>
        <end position="86"/>
    </location>
</feature>
<dbReference type="PROSITE" id="PS50929">
    <property type="entry name" value="ABC_TM1F"/>
    <property type="match status" value="2"/>
</dbReference>
<dbReference type="GO" id="GO:0016020">
    <property type="term" value="C:membrane"/>
    <property type="evidence" value="ECO:0007669"/>
    <property type="project" value="UniProtKB-SubCell"/>
</dbReference>
<feature type="transmembrane region" description="Helical" evidence="9">
    <location>
        <begin position="98"/>
        <end position="118"/>
    </location>
</feature>
<evidence type="ECO:0000313" key="13">
    <source>
        <dbReference type="Proteomes" id="UP000030651"/>
    </source>
</evidence>
<comment type="subcellular location">
    <subcellularLocation>
        <location evidence="1">Membrane</location>
        <topology evidence="1">Multi-pass membrane protein</topology>
    </subcellularLocation>
</comment>
<evidence type="ECO:0000256" key="2">
    <source>
        <dbReference type="ARBA" id="ARBA00022448"/>
    </source>
</evidence>
<dbReference type="InterPro" id="IPR003439">
    <property type="entry name" value="ABC_transporter-like_ATP-bd"/>
</dbReference>
<dbReference type="FunFam" id="1.20.1560.10:FF:000055">
    <property type="entry name" value="ABC multidrug transporter (Eurofung)"/>
    <property type="match status" value="1"/>
</dbReference>
<dbReference type="Gene3D" id="3.40.50.300">
    <property type="entry name" value="P-loop containing nucleotide triphosphate hydrolases"/>
    <property type="match status" value="2"/>
</dbReference>
<evidence type="ECO:0000256" key="3">
    <source>
        <dbReference type="ARBA" id="ARBA00022692"/>
    </source>
</evidence>
<feature type="domain" description="ABC transmembrane type-1" evidence="11">
    <location>
        <begin position="279"/>
        <end position="548"/>
    </location>
</feature>
<keyword evidence="2" id="KW-0813">Transport</keyword>
<dbReference type="CDD" id="cd18579">
    <property type="entry name" value="ABC_6TM_ABCC_D1"/>
    <property type="match status" value="1"/>
</dbReference>
<feature type="transmembrane region" description="Helical" evidence="9">
    <location>
        <begin position="1017"/>
        <end position="1042"/>
    </location>
</feature>
<feature type="domain" description="ABC transporter" evidence="10">
    <location>
        <begin position="597"/>
        <end position="826"/>
    </location>
</feature>
<feature type="transmembrane region" description="Helical" evidence="9">
    <location>
        <begin position="411"/>
        <end position="433"/>
    </location>
</feature>
<feature type="transmembrane region" description="Helical" evidence="9">
    <location>
        <begin position="130"/>
        <end position="152"/>
    </location>
</feature>
<keyword evidence="5" id="KW-0067">ATP-binding</keyword>
<evidence type="ECO:0000259" key="10">
    <source>
        <dbReference type="PROSITE" id="PS50893"/>
    </source>
</evidence>
<feature type="region of interest" description="Disordered" evidence="8">
    <location>
        <begin position="831"/>
        <end position="862"/>
    </location>
</feature>
<dbReference type="CDD" id="cd18580">
    <property type="entry name" value="ABC_6TM_ABCC_D2"/>
    <property type="match status" value="1"/>
</dbReference>
<proteinExistence type="predicted"/>
<feature type="domain" description="ABC transporter" evidence="10">
    <location>
        <begin position="1206"/>
        <end position="1469"/>
    </location>
</feature>
<evidence type="ECO:0000256" key="5">
    <source>
        <dbReference type="ARBA" id="ARBA00022840"/>
    </source>
</evidence>
<feature type="domain" description="ABC transmembrane type-1" evidence="11">
    <location>
        <begin position="890"/>
        <end position="1169"/>
    </location>
</feature>
<accession>W3WLG3</accession>
<feature type="transmembrane region" description="Helical" evidence="9">
    <location>
        <begin position="519"/>
        <end position="540"/>
    </location>
</feature>
<dbReference type="InterPro" id="IPR056227">
    <property type="entry name" value="TMD0_ABC"/>
</dbReference>
<dbReference type="InParanoid" id="W3WLG3"/>
<sequence length="1473" mass="161149">MDFSECSDDQSLGPSVQHCRDGFDFTIKFELVFFSILPASIFVAVALARIACLFSKQAIIGGAILQSAKLVSACAWAALQLALLALSGTREGRFKSFFVSSSAVSLAAALCMIAASYLEHSRSPRPSIVLNAYLALSVLLDVAQTRTLWLASTGRDERLFTTIFTAALGVKFLLAVLETRQKTKWIRWNEKEHSPEETSGLFELGAFAWLNRLFSTGYRKTLTLDELFPLDKNVASEPLQASLSHHLGQIPQPGQKHGLAKALARSLAIPLLLPIGPRLAMTALQFCQPFLISLLLDYLQRPSDASTKNIGYGLIGATFLVYLGLAFSGAIYWYLQERVMYMARGALAGVVYRKVVAAKLSATQDSSALTLMSADIERIISGGLNLHEFWANAIQVGLASWLLSRDIGPSAIAPLIVVFCCFVSSSILSKVTVPRQKTWMEKIQKRVGVIASAVGQIKQIKVSGLAAMMEESIQKLRVDELESASKFRMVITVAAIIANVPLCISPILMFVFASHTLDVTTIFTAVSYVLLLATPLGMLLQTMPAFLSTFTCLSRIQEFLEKESQIDFRKSPLKLDQKTPTYTQEQTRAGDGTAPLIKVSDGSFGWEIGKPCVSNINIEIPSSKLTIIVGPVASGKSTLCKALIGEVPIAQGSVEIDVSNLKVGYCDQTPLLFNSTIRENITAFATMNESRYQQVLDATLLQQDLASLPMGDESKIGSNGITLSGGQKQRVALARALFLDADLLVFDDILSSLDAITSEHVFRNVFSNHGILRQREATVVLCTHATQRLLSADHIIALRADGTIEEQGSYSELVSNKGYIYGLIASNSKDAHPRDNGGPSLESIQDAPKPTMPRTAKNLPTKFDEEKKRMTGDFSVYRHYFSRINTVSIVLFIAFGAGWGFFSNFTTIWLKFWSEDITSTFPNHSGIFYIALYALFQISTLACLLGVCLVCFRSMIQVSGAKLHKEALSTVMTAPLKFFSTTDTGVVTNLFSQDMNLIDGELPLALINLSNRLFTTLGMAAVVATSSAYLVITFPIMAIFLYGLQKFYLRTSRQLRLLDLEAKSPLYSQFIDTIKGVATIRALGWAKNVIATNDKFLDRSQRPAYLLAMIQRWLQFVLQLLVALLATIVVALATQLRSNSAFAGASLVTLMTFGNSLSFLIRVYTVVETSIGSVSRLKTFSESVVPENLPGEDVVPPPQWPMKGAIDIRGVSASYGEGTVGEQSRPLALDDIHLSIGSGEKVAICGRTGRQVGKSSIILLLLRLVDPLASCSENITIDGTPLYRVDRSVLRQRIIAVPQEPVFLPNRTSFQTNLDPQGAATEADCTAVLELVGLDVVIDERGGLTAAMNADDLSQGQKQLFSLARAALRRRAQSRAREAALGNGSVNHDGGILLLDELSSSVDRETERIMHKVIRQEFAAYTVVMISHRLEMVMDLDTVVVLDSGRVVESGKPKELIQQEGSKFKELWKSENR</sequence>
<dbReference type="InterPro" id="IPR011527">
    <property type="entry name" value="ABC1_TM_dom"/>
</dbReference>
<evidence type="ECO:0000256" key="6">
    <source>
        <dbReference type="ARBA" id="ARBA00022989"/>
    </source>
</evidence>
<organism evidence="12 13">
    <name type="scientific">Pestalotiopsis fici (strain W106-1 / CGMCC3.15140)</name>
    <dbReference type="NCBI Taxonomy" id="1229662"/>
    <lineage>
        <taxon>Eukaryota</taxon>
        <taxon>Fungi</taxon>
        <taxon>Dikarya</taxon>
        <taxon>Ascomycota</taxon>
        <taxon>Pezizomycotina</taxon>
        <taxon>Sordariomycetes</taxon>
        <taxon>Xylariomycetidae</taxon>
        <taxon>Amphisphaeriales</taxon>
        <taxon>Sporocadaceae</taxon>
        <taxon>Pestalotiopsis</taxon>
    </lineage>
</organism>
<dbReference type="InterPro" id="IPR044746">
    <property type="entry name" value="ABCC_6TM_D1"/>
</dbReference>
<evidence type="ECO:0000256" key="4">
    <source>
        <dbReference type="ARBA" id="ARBA00022741"/>
    </source>
</evidence>
<keyword evidence="4" id="KW-0547">Nucleotide-binding</keyword>
<keyword evidence="6 9" id="KW-1133">Transmembrane helix</keyword>
<dbReference type="GO" id="GO:0016887">
    <property type="term" value="F:ATP hydrolysis activity"/>
    <property type="evidence" value="ECO:0007669"/>
    <property type="project" value="InterPro"/>
</dbReference>
<evidence type="ECO:0000256" key="7">
    <source>
        <dbReference type="ARBA" id="ARBA00023136"/>
    </source>
</evidence>
<dbReference type="SUPFAM" id="SSF52540">
    <property type="entry name" value="P-loop containing nucleoside triphosphate hydrolases"/>
    <property type="match status" value="2"/>
</dbReference>
<gene>
    <name evidence="12" type="ORF">PFICI_13878</name>
</gene>
<feature type="transmembrane region" description="Helical" evidence="9">
    <location>
        <begin position="887"/>
        <end position="910"/>
    </location>
</feature>
<feature type="transmembrane region" description="Helical" evidence="9">
    <location>
        <begin position="1141"/>
        <end position="1161"/>
    </location>
</feature>
<feature type="transmembrane region" description="Helical" evidence="9">
    <location>
        <begin position="490"/>
        <end position="513"/>
    </location>
</feature>
<dbReference type="GO" id="GO:0140359">
    <property type="term" value="F:ABC-type transporter activity"/>
    <property type="evidence" value="ECO:0007669"/>
    <property type="project" value="InterPro"/>
</dbReference>
<dbReference type="InterPro" id="IPR036640">
    <property type="entry name" value="ABC1_TM_sf"/>
</dbReference>
<dbReference type="CDD" id="cd03250">
    <property type="entry name" value="ABCC_MRP_domain1"/>
    <property type="match status" value="1"/>
</dbReference>
<dbReference type="OrthoDB" id="6500128at2759"/>
<dbReference type="Proteomes" id="UP000030651">
    <property type="component" value="Unassembled WGS sequence"/>
</dbReference>
<dbReference type="Gene3D" id="1.20.1560.10">
    <property type="entry name" value="ABC transporter type 1, transmembrane domain"/>
    <property type="match status" value="2"/>
</dbReference>
<keyword evidence="3 9" id="KW-0812">Transmembrane</keyword>
<dbReference type="HOGENOM" id="CLU_000604_27_5_1"/>
<dbReference type="Pfam" id="PF00005">
    <property type="entry name" value="ABC_tran"/>
    <property type="match status" value="2"/>
</dbReference>
<dbReference type="SMART" id="SM00382">
    <property type="entry name" value="AAA"/>
    <property type="match status" value="2"/>
</dbReference>
<dbReference type="InterPro" id="IPR050173">
    <property type="entry name" value="ABC_transporter_C-like"/>
</dbReference>
<dbReference type="GeneID" id="19278891"/>
<evidence type="ECO:0000256" key="1">
    <source>
        <dbReference type="ARBA" id="ARBA00004141"/>
    </source>
</evidence>
<feature type="transmembrane region" description="Helical" evidence="9">
    <location>
        <begin position="158"/>
        <end position="177"/>
    </location>
</feature>
<feature type="transmembrane region" description="Helical" evidence="9">
    <location>
        <begin position="1113"/>
        <end position="1134"/>
    </location>
</feature>
<dbReference type="GO" id="GO:0005524">
    <property type="term" value="F:ATP binding"/>
    <property type="evidence" value="ECO:0007669"/>
    <property type="project" value="UniProtKB-KW"/>
</dbReference>
<dbReference type="OMA" id="LCTHAIK"/>
<dbReference type="FunFam" id="1.20.1560.10:FF:000066">
    <property type="entry name" value="ABC multidrug transporter (Eurofung)"/>
    <property type="match status" value="1"/>
</dbReference>
<dbReference type="PROSITE" id="PS50893">
    <property type="entry name" value="ABC_TRANSPORTER_2"/>
    <property type="match status" value="2"/>
</dbReference>
<feature type="transmembrane region" description="Helical" evidence="9">
    <location>
        <begin position="930"/>
        <end position="952"/>
    </location>
</feature>
<dbReference type="InterPro" id="IPR003593">
    <property type="entry name" value="AAA+_ATPase"/>
</dbReference>
<dbReference type="PANTHER" id="PTHR24223">
    <property type="entry name" value="ATP-BINDING CASSETTE SUB-FAMILY C"/>
    <property type="match status" value="1"/>
</dbReference>
<dbReference type="RefSeq" id="XP_007840650.1">
    <property type="nucleotide sequence ID" value="XM_007842459.1"/>
</dbReference>
<evidence type="ECO:0000259" key="11">
    <source>
        <dbReference type="PROSITE" id="PS50929"/>
    </source>
</evidence>
<reference evidence="13" key="1">
    <citation type="journal article" date="2015" name="BMC Genomics">
        <title>Genomic and transcriptomic analysis of the endophytic fungus Pestalotiopsis fici reveals its lifestyle and high potential for synthesis of natural products.</title>
        <authorList>
            <person name="Wang X."/>
            <person name="Zhang X."/>
            <person name="Liu L."/>
            <person name="Xiang M."/>
            <person name="Wang W."/>
            <person name="Sun X."/>
            <person name="Che Y."/>
            <person name="Guo L."/>
            <person name="Liu G."/>
            <person name="Guo L."/>
            <person name="Wang C."/>
            <person name="Yin W.B."/>
            <person name="Stadler M."/>
            <person name="Zhang X."/>
            <person name="Liu X."/>
        </authorList>
    </citation>
    <scope>NUCLEOTIDE SEQUENCE [LARGE SCALE GENOMIC DNA]</scope>
    <source>
        <strain evidence="13">W106-1 / CGMCC3.15140</strain>
    </source>
</reference>
<evidence type="ECO:0000256" key="9">
    <source>
        <dbReference type="SAM" id="Phobius"/>
    </source>
</evidence>
<dbReference type="EMBL" id="KI912120">
    <property type="protein sequence ID" value="ETS74012.1"/>
    <property type="molecule type" value="Genomic_DNA"/>
</dbReference>
<keyword evidence="7 9" id="KW-0472">Membrane</keyword>
<feature type="transmembrane region" description="Helical" evidence="9">
    <location>
        <begin position="310"/>
        <end position="335"/>
    </location>
</feature>
<dbReference type="KEGG" id="pfy:PFICI_13878"/>
<dbReference type="Pfam" id="PF24357">
    <property type="entry name" value="TMD0_ABC"/>
    <property type="match status" value="1"/>
</dbReference>
<dbReference type="eggNOG" id="KOG0054">
    <property type="taxonomic scope" value="Eukaryota"/>
</dbReference>
<protein>
    <submittedName>
        <fullName evidence="12">Uncharacterized protein</fullName>
    </submittedName>
</protein>
<dbReference type="SUPFAM" id="SSF90123">
    <property type="entry name" value="ABC transporter transmembrane region"/>
    <property type="match status" value="2"/>
</dbReference>
<evidence type="ECO:0000313" key="12">
    <source>
        <dbReference type="EMBL" id="ETS74012.1"/>
    </source>
</evidence>
<dbReference type="InterPro" id="IPR017871">
    <property type="entry name" value="ABC_transporter-like_CS"/>
</dbReference>
<dbReference type="PANTHER" id="PTHR24223:SF345">
    <property type="entry name" value="ABC MULTIDRUG TRANSPORTER (EUROFUNG)"/>
    <property type="match status" value="1"/>
</dbReference>
<name>W3WLG3_PESFW</name>
<feature type="transmembrane region" description="Helical" evidence="9">
    <location>
        <begin position="31"/>
        <end position="55"/>
    </location>
</feature>
<keyword evidence="13" id="KW-1185">Reference proteome</keyword>
<dbReference type="Pfam" id="PF00664">
    <property type="entry name" value="ABC_membrane"/>
    <property type="match status" value="2"/>
</dbReference>